<accession>A0AAQ3K390</accession>
<dbReference type="AlphaFoldDB" id="A0AAQ3K390"/>
<reference evidence="1 2" key="1">
    <citation type="submission" date="2023-10" db="EMBL/GenBank/DDBJ databases">
        <title>Chromosome-scale genome assembly provides insights into flower coloration mechanisms of Canna indica.</title>
        <authorList>
            <person name="Li C."/>
        </authorList>
    </citation>
    <scope>NUCLEOTIDE SEQUENCE [LARGE SCALE GENOMIC DNA]</scope>
    <source>
        <tissue evidence="1">Flower</tissue>
    </source>
</reference>
<sequence>MAVDNETSSSKRFFVDQGSLTDILLYSTFEKMQLTKASLTLCKGDLVGFPGERVNVRGAIWLRTMFDSQPKVKTIDVKYLVINIPNPYDMILGRSSLNTIGAVVSTPHLAVKFPISEIEVNVLHADQKEAQWCYKECLKPRMAEPRNELISPQAFPRVKDK</sequence>
<gene>
    <name evidence="1" type="ORF">Cni_G09893</name>
</gene>
<keyword evidence="2" id="KW-1185">Reference proteome</keyword>
<evidence type="ECO:0000313" key="2">
    <source>
        <dbReference type="Proteomes" id="UP001327560"/>
    </source>
</evidence>
<dbReference type="Proteomes" id="UP001327560">
    <property type="component" value="Chromosome 3"/>
</dbReference>
<dbReference type="PANTHER" id="PTHR33240">
    <property type="entry name" value="OS08G0508500 PROTEIN"/>
    <property type="match status" value="1"/>
</dbReference>
<name>A0AAQ3K390_9LILI</name>
<protein>
    <submittedName>
        <fullName evidence="1">Uncharacterized protein</fullName>
    </submittedName>
</protein>
<dbReference type="PANTHER" id="PTHR33240:SF15">
    <property type="entry name" value="GAG-PRO-LIKE PROTEIN"/>
    <property type="match status" value="1"/>
</dbReference>
<organism evidence="1 2">
    <name type="scientific">Canna indica</name>
    <name type="common">Indian-shot</name>
    <dbReference type="NCBI Taxonomy" id="4628"/>
    <lineage>
        <taxon>Eukaryota</taxon>
        <taxon>Viridiplantae</taxon>
        <taxon>Streptophyta</taxon>
        <taxon>Embryophyta</taxon>
        <taxon>Tracheophyta</taxon>
        <taxon>Spermatophyta</taxon>
        <taxon>Magnoliopsida</taxon>
        <taxon>Liliopsida</taxon>
        <taxon>Zingiberales</taxon>
        <taxon>Cannaceae</taxon>
        <taxon>Canna</taxon>
    </lineage>
</organism>
<dbReference type="EMBL" id="CP136892">
    <property type="protein sequence ID" value="WOL01179.1"/>
    <property type="molecule type" value="Genomic_DNA"/>
</dbReference>
<evidence type="ECO:0000313" key="1">
    <source>
        <dbReference type="EMBL" id="WOL01179.1"/>
    </source>
</evidence>
<proteinExistence type="predicted"/>